<evidence type="ECO:0000313" key="3">
    <source>
        <dbReference type="Proteomes" id="UP000054466"/>
    </source>
</evidence>
<feature type="region of interest" description="Disordered" evidence="1">
    <location>
        <begin position="1"/>
        <end position="104"/>
    </location>
</feature>
<dbReference type="HOGENOM" id="CLU_070379_0_0_1"/>
<evidence type="ECO:0000256" key="1">
    <source>
        <dbReference type="SAM" id="MobiDB-lite"/>
    </source>
</evidence>
<dbReference type="GO" id="GO:0009966">
    <property type="term" value="P:regulation of signal transduction"/>
    <property type="evidence" value="ECO:0007669"/>
    <property type="project" value="InterPro"/>
</dbReference>
<dbReference type="EMBL" id="KN847042">
    <property type="protein sequence ID" value="KIW29833.1"/>
    <property type="molecule type" value="Genomic_DNA"/>
</dbReference>
<dbReference type="Proteomes" id="UP000054466">
    <property type="component" value="Unassembled WGS sequence"/>
</dbReference>
<sequence length="298" mass="33545">MPVEVRHSPPPLHQPGSGNIRPKGILKNPSFSSSSGHPGSPSKDEFHLPPHVPLDPKEERELVLQNTLQNAGHRRSSSAARRASASRRHSAALAANHEDDPEKMRLKWDEANLYLAEQESGGRMKITEPKTPYQYGDAMMEDDDEEDVAIDPRFVNVDEVEMAKAPKTNKRHRESEIPGLELGEPEEELSPGTAASPEEDRIVRGSNNLSRESSKEKHVSVSDGSDADGFKEQVGMPTREEKEKHRQFEEQRKRHYEMKDIKNLLGHPEELDMEDEEEPSVPPVMPKDLPERSINGTR</sequence>
<evidence type="ECO:0000313" key="2">
    <source>
        <dbReference type="EMBL" id="KIW29833.1"/>
    </source>
</evidence>
<dbReference type="GeneID" id="27344814"/>
<organism evidence="2 3">
    <name type="scientific">Cladophialophora immunda</name>
    <dbReference type="NCBI Taxonomy" id="569365"/>
    <lineage>
        <taxon>Eukaryota</taxon>
        <taxon>Fungi</taxon>
        <taxon>Dikarya</taxon>
        <taxon>Ascomycota</taxon>
        <taxon>Pezizomycotina</taxon>
        <taxon>Eurotiomycetes</taxon>
        <taxon>Chaetothyriomycetidae</taxon>
        <taxon>Chaetothyriales</taxon>
        <taxon>Herpotrichiellaceae</taxon>
        <taxon>Cladophialophora</taxon>
    </lineage>
</organism>
<dbReference type="AlphaFoldDB" id="A0A0D2CFE1"/>
<reference evidence="2 3" key="1">
    <citation type="submission" date="2015-01" db="EMBL/GenBank/DDBJ databases">
        <title>The Genome Sequence of Cladophialophora immunda CBS83496.</title>
        <authorList>
            <consortium name="The Broad Institute Genomics Platform"/>
            <person name="Cuomo C."/>
            <person name="de Hoog S."/>
            <person name="Gorbushina A."/>
            <person name="Stielow B."/>
            <person name="Teixiera M."/>
            <person name="Abouelleil A."/>
            <person name="Chapman S.B."/>
            <person name="Priest M."/>
            <person name="Young S.K."/>
            <person name="Wortman J."/>
            <person name="Nusbaum C."/>
            <person name="Birren B."/>
        </authorList>
    </citation>
    <scope>NUCLEOTIDE SEQUENCE [LARGE SCALE GENOMIC DNA]</scope>
    <source>
        <strain evidence="2 3">CBS 83496</strain>
    </source>
</reference>
<dbReference type="InterPro" id="IPR007062">
    <property type="entry name" value="PPI-2"/>
</dbReference>
<gene>
    <name evidence="2" type="ORF">PV07_05620</name>
</gene>
<dbReference type="Pfam" id="PF04979">
    <property type="entry name" value="IPP-2"/>
    <property type="match status" value="1"/>
</dbReference>
<protein>
    <recommendedName>
        <fullName evidence="4">Protein phosphatase inhibitor 2 (IPP-2)</fullName>
    </recommendedName>
</protein>
<name>A0A0D2CFE1_9EURO</name>
<feature type="compositionally biased region" description="Low complexity" evidence="1">
    <location>
        <begin position="29"/>
        <end position="41"/>
    </location>
</feature>
<dbReference type="RefSeq" id="XP_016250049.1">
    <property type="nucleotide sequence ID" value="XM_016392530.1"/>
</dbReference>
<dbReference type="Gene3D" id="6.10.250.1050">
    <property type="match status" value="1"/>
</dbReference>
<accession>A0A0D2CFE1</accession>
<keyword evidence="3" id="KW-1185">Reference proteome</keyword>
<dbReference type="PANTHER" id="PTHR12398">
    <property type="entry name" value="PROTEIN PHOSPHATASE INHIBITOR"/>
    <property type="match status" value="1"/>
</dbReference>
<feature type="compositionally biased region" description="Basic and acidic residues" evidence="1">
    <location>
        <begin position="42"/>
        <end position="62"/>
    </location>
</feature>
<evidence type="ECO:0008006" key="4">
    <source>
        <dbReference type="Google" id="ProtNLM"/>
    </source>
</evidence>
<feature type="compositionally biased region" description="Basic and acidic residues" evidence="1">
    <location>
        <begin position="238"/>
        <end position="270"/>
    </location>
</feature>
<dbReference type="PANTHER" id="PTHR12398:SF20">
    <property type="entry name" value="PROTEIN PHOSPHATASE 1 REGULATORY INHIBITOR SUBUNIT 2"/>
    <property type="match status" value="1"/>
</dbReference>
<dbReference type="VEuPathDB" id="FungiDB:PV07_05620"/>
<proteinExistence type="predicted"/>
<dbReference type="GO" id="GO:0004864">
    <property type="term" value="F:protein phosphatase inhibitor activity"/>
    <property type="evidence" value="ECO:0007669"/>
    <property type="project" value="InterPro"/>
</dbReference>
<dbReference type="STRING" id="569365.A0A0D2CFE1"/>
<dbReference type="OrthoDB" id="551302at2759"/>
<feature type="region of interest" description="Disordered" evidence="1">
    <location>
        <begin position="160"/>
        <end position="298"/>
    </location>
</feature>